<accession>A0AAU6WR42</accession>
<dbReference type="AlphaFoldDB" id="A0AAU6WR42"/>
<gene>
    <name evidence="1" type="ORF">AAFP95_00110</name>
</gene>
<organism evidence="1 2">
    <name type="scientific">Chryseobacterium endophyticum</name>
    <dbReference type="NCBI Taxonomy" id="1854762"/>
    <lineage>
        <taxon>Bacteria</taxon>
        <taxon>Pseudomonadati</taxon>
        <taxon>Bacteroidota</taxon>
        <taxon>Flavobacteriia</taxon>
        <taxon>Flavobacteriales</taxon>
        <taxon>Weeksellaceae</taxon>
        <taxon>Chryseobacterium group</taxon>
        <taxon>Chryseobacterium</taxon>
    </lineage>
</organism>
<dbReference type="RefSeq" id="WP_294236392.1">
    <property type="nucleotide sequence ID" value="NZ_CP154834.1"/>
</dbReference>
<reference evidence="1 2" key="1">
    <citation type="submission" date="2024-04" db="EMBL/GenBank/DDBJ databases">
        <title>Genome sequencing and assembly of rice foliar adapted Chryseobacterium endophyticum OsEnb-ALM-A6.</title>
        <authorList>
            <person name="Kumar S."/>
            <person name="Javed M."/>
            <person name="Chouhan V."/>
            <person name="Charishma K."/>
            <person name="Patel A."/>
            <person name="Kumar M."/>
            <person name="Sahu K.P."/>
            <person name="Kumar A."/>
        </authorList>
    </citation>
    <scope>NUCLEOTIDE SEQUENCE [LARGE SCALE GENOMIC DNA]</scope>
    <source>
        <strain evidence="1 2">OsEnb-ALM-A6</strain>
    </source>
</reference>
<name>A0AAU6WR42_9FLAO</name>
<dbReference type="Proteomes" id="UP001463665">
    <property type="component" value="Chromosome"/>
</dbReference>
<proteinExistence type="predicted"/>
<keyword evidence="2" id="KW-1185">Reference proteome</keyword>
<evidence type="ECO:0000313" key="1">
    <source>
        <dbReference type="EMBL" id="XAO74540.1"/>
    </source>
</evidence>
<protein>
    <submittedName>
        <fullName evidence="1">Uncharacterized protein</fullName>
    </submittedName>
</protein>
<dbReference type="EMBL" id="CP154834">
    <property type="protein sequence ID" value="XAO74540.1"/>
    <property type="molecule type" value="Genomic_DNA"/>
</dbReference>
<sequence length="70" mass="8233">MRYGEKQVIAMKNGKTPSITKDQKLVREIVYYDNKVSSDINFEYNGNYLTKLYYLDKFGGKNKEPVEVIF</sequence>
<evidence type="ECO:0000313" key="2">
    <source>
        <dbReference type="Proteomes" id="UP001463665"/>
    </source>
</evidence>